<accession>A0A9D1SIL3</accession>
<evidence type="ECO:0000313" key="2">
    <source>
        <dbReference type="EMBL" id="HIU61819.1"/>
    </source>
</evidence>
<dbReference type="AlphaFoldDB" id="A0A9D1SIL3"/>
<feature type="transmembrane region" description="Helical" evidence="1">
    <location>
        <begin position="27"/>
        <end position="48"/>
    </location>
</feature>
<keyword evidence="1" id="KW-0812">Transmembrane</keyword>
<proteinExistence type="predicted"/>
<keyword evidence="1" id="KW-1133">Transmembrane helix</keyword>
<dbReference type="EMBL" id="DVNE01000040">
    <property type="protein sequence ID" value="HIU61819.1"/>
    <property type="molecule type" value="Genomic_DNA"/>
</dbReference>
<organism evidence="2 3">
    <name type="scientific">Candidatus Coproplasma excrementigallinarum</name>
    <dbReference type="NCBI Taxonomy" id="2840747"/>
    <lineage>
        <taxon>Bacteria</taxon>
        <taxon>Bacillati</taxon>
        <taxon>Bacillota</taxon>
        <taxon>Clostridia</taxon>
        <taxon>Eubacteriales</taxon>
        <taxon>Candidatus Coproplasma</taxon>
    </lineage>
</organism>
<name>A0A9D1SIL3_9FIRM</name>
<comment type="caution">
    <text evidence="2">The sequence shown here is derived from an EMBL/GenBank/DDBJ whole genome shotgun (WGS) entry which is preliminary data.</text>
</comment>
<sequence>MSEEQLKLTPVAGRATINKKEAITGSVSLAILINIFVLVLVQGANMLFLHTLPALFWVIAGLFIAADGVLCALIFRRALQDAWQAADAAPYTIAFRSDGFLVLCHMDGRSEAIPIQEIICAKARPDKLGFIVNGWAYSGNLNYGSIVFFVKNGNKILKKRVKYVVNCAQAARYISGVFLSDGLDDAADC</sequence>
<protein>
    <submittedName>
        <fullName evidence="2">Uncharacterized protein</fullName>
    </submittedName>
</protein>
<reference evidence="2" key="2">
    <citation type="journal article" date="2021" name="PeerJ">
        <title>Extensive microbial diversity within the chicken gut microbiome revealed by metagenomics and culture.</title>
        <authorList>
            <person name="Gilroy R."/>
            <person name="Ravi A."/>
            <person name="Getino M."/>
            <person name="Pursley I."/>
            <person name="Horton D.L."/>
            <person name="Alikhan N.F."/>
            <person name="Baker D."/>
            <person name="Gharbi K."/>
            <person name="Hall N."/>
            <person name="Watson M."/>
            <person name="Adriaenssens E.M."/>
            <person name="Foster-Nyarko E."/>
            <person name="Jarju S."/>
            <person name="Secka A."/>
            <person name="Antonio M."/>
            <person name="Oren A."/>
            <person name="Chaudhuri R.R."/>
            <person name="La Ragione R."/>
            <person name="Hildebrand F."/>
            <person name="Pallen M.J."/>
        </authorList>
    </citation>
    <scope>NUCLEOTIDE SEQUENCE</scope>
    <source>
        <strain evidence="2">CHK195-12923</strain>
    </source>
</reference>
<gene>
    <name evidence="2" type="ORF">IAB69_04145</name>
</gene>
<feature type="transmembrane region" description="Helical" evidence="1">
    <location>
        <begin position="54"/>
        <end position="75"/>
    </location>
</feature>
<reference evidence="2" key="1">
    <citation type="submission" date="2020-10" db="EMBL/GenBank/DDBJ databases">
        <authorList>
            <person name="Gilroy R."/>
        </authorList>
    </citation>
    <scope>NUCLEOTIDE SEQUENCE</scope>
    <source>
        <strain evidence="2">CHK195-12923</strain>
    </source>
</reference>
<dbReference type="Proteomes" id="UP000824110">
    <property type="component" value="Unassembled WGS sequence"/>
</dbReference>
<keyword evidence="1" id="KW-0472">Membrane</keyword>
<evidence type="ECO:0000313" key="3">
    <source>
        <dbReference type="Proteomes" id="UP000824110"/>
    </source>
</evidence>
<evidence type="ECO:0000256" key="1">
    <source>
        <dbReference type="SAM" id="Phobius"/>
    </source>
</evidence>